<comment type="caution">
    <text evidence="1">The sequence shown here is derived from an EMBL/GenBank/DDBJ whole genome shotgun (WGS) entry which is preliminary data.</text>
</comment>
<dbReference type="OrthoDB" id="322737at2759"/>
<gene>
    <name evidence="1" type="ORF">POCTA_138.1.T0290386</name>
</gene>
<evidence type="ECO:0000313" key="2">
    <source>
        <dbReference type="Proteomes" id="UP000683925"/>
    </source>
</evidence>
<reference evidence="1" key="1">
    <citation type="submission" date="2021-01" db="EMBL/GenBank/DDBJ databases">
        <authorList>
            <consortium name="Genoscope - CEA"/>
            <person name="William W."/>
        </authorList>
    </citation>
    <scope>NUCLEOTIDE SEQUENCE</scope>
</reference>
<accession>A0A8S1TTE8</accession>
<dbReference type="AlphaFoldDB" id="A0A8S1TTE8"/>
<dbReference type="Proteomes" id="UP000683925">
    <property type="component" value="Unassembled WGS sequence"/>
</dbReference>
<protein>
    <submittedName>
        <fullName evidence="1">Uncharacterized protein</fullName>
    </submittedName>
</protein>
<sequence>MIEDGHQECQENDAVQGRKEVVPDRTLRNQHLPSRVTMKTLSPLSVQFEHLWKGQYEGPNYKTLFIGGSRPKQDETEKDLMFRRLLSCLMGKQDRSYGMKELLKIKMKEIGVETEVIESGQMLSHGYHTDIYAEDLDNQGFVKTIPEFINAKLVIHRWDQFPNRNSKIIGTLGEKKTFHLIQDDMEMLHHVLLHGSQIQLLETYYLDRNQQRIQLINKDWPQFISMARGRNKLMITSTKKSRDNSVESQRVKQIFQVLEESKFKEQLQILAKYIGGGMSDQDSVRSQFMVKRLRIDQQVFSSIWRAKRNSKRLNEENIARLVLINTSKKDAFFLIGQIFPEGLSKFVEQYGLNNYLKLFLKLTHDYLKLSLVRDDFNYMIQKITYMTQIKRQMIKKMKFIELENCDTSSVQELVQDQVGILDKCL</sequence>
<keyword evidence="2" id="KW-1185">Reference proteome</keyword>
<name>A0A8S1TTE8_PAROT</name>
<dbReference type="EMBL" id="CAJJDP010000029">
    <property type="protein sequence ID" value="CAD8154842.1"/>
    <property type="molecule type" value="Genomic_DNA"/>
</dbReference>
<organism evidence="1 2">
    <name type="scientific">Paramecium octaurelia</name>
    <dbReference type="NCBI Taxonomy" id="43137"/>
    <lineage>
        <taxon>Eukaryota</taxon>
        <taxon>Sar</taxon>
        <taxon>Alveolata</taxon>
        <taxon>Ciliophora</taxon>
        <taxon>Intramacronucleata</taxon>
        <taxon>Oligohymenophorea</taxon>
        <taxon>Peniculida</taxon>
        <taxon>Parameciidae</taxon>
        <taxon>Paramecium</taxon>
    </lineage>
</organism>
<evidence type="ECO:0000313" key="1">
    <source>
        <dbReference type="EMBL" id="CAD8154842.1"/>
    </source>
</evidence>
<proteinExistence type="predicted"/>